<keyword evidence="2" id="KW-1185">Reference proteome</keyword>
<sequence>MAVTWTPCNCATGKPLQKTPVQRQIESHYPELASGIHLLTFDRVMNPVEAVKSANFSDPFRPRYVVDGVAGNQN</sequence>
<evidence type="ECO:0000313" key="2">
    <source>
        <dbReference type="Proteomes" id="UP000076880"/>
    </source>
</evidence>
<accession>A0ABR5YLG9</accession>
<protein>
    <submittedName>
        <fullName evidence="1">Uncharacterized protein</fullName>
    </submittedName>
</protein>
<reference evidence="2" key="1">
    <citation type="submission" date="2016-03" db="EMBL/GenBank/DDBJ databases">
        <title>WGS of SAMN04393274.</title>
        <authorList>
            <person name="Adams M."/>
            <person name="Sutton G."/>
            <person name="Nelson K."/>
            <person name="Thaden J."/>
            <person name="Fowler V."/>
            <person name="Mccorrison J."/>
            <person name="Sanka R."/>
            <person name="Brinkac L."/>
            <person name="Nierman W."/>
        </authorList>
    </citation>
    <scope>NUCLEOTIDE SEQUENCE [LARGE SCALE GENOMIC DNA]</scope>
    <source>
        <strain evidence="2">GN06232</strain>
    </source>
</reference>
<proteinExistence type="predicted"/>
<name>A0ABR5YLG9_9ENTR</name>
<dbReference type="EMBL" id="LVVA01000019">
    <property type="protein sequence ID" value="KZR31591.1"/>
    <property type="molecule type" value="Genomic_DNA"/>
</dbReference>
<gene>
    <name evidence="1" type="ORF">A3466_03525</name>
</gene>
<evidence type="ECO:0000313" key="1">
    <source>
        <dbReference type="EMBL" id="KZR31591.1"/>
    </source>
</evidence>
<dbReference type="Proteomes" id="UP000076880">
    <property type="component" value="Unassembled WGS sequence"/>
</dbReference>
<organism evidence="1 2">
    <name type="scientific">Enterobacter genomosp. S</name>
    <dbReference type="NCBI Taxonomy" id="2364151"/>
    <lineage>
        <taxon>Bacteria</taxon>
        <taxon>Pseudomonadati</taxon>
        <taxon>Pseudomonadota</taxon>
        <taxon>Gammaproteobacteria</taxon>
        <taxon>Enterobacterales</taxon>
        <taxon>Enterobacteriaceae</taxon>
        <taxon>Enterobacter</taxon>
        <taxon>Enterobacter cloacae complex</taxon>
        <taxon>Enterobacter cloacae complex clade S</taxon>
    </lineage>
</organism>
<comment type="caution">
    <text evidence="1">The sequence shown here is derived from an EMBL/GenBank/DDBJ whole genome shotgun (WGS) entry which is preliminary data.</text>
</comment>